<evidence type="ECO:0000256" key="5">
    <source>
        <dbReference type="ARBA" id="ARBA00022840"/>
    </source>
</evidence>
<dbReference type="CDD" id="cd01129">
    <property type="entry name" value="PulE-GspE-like"/>
    <property type="match status" value="1"/>
</dbReference>
<evidence type="ECO:0000259" key="6">
    <source>
        <dbReference type="PROSITE" id="PS00662"/>
    </source>
</evidence>
<evidence type="ECO:0000313" key="7">
    <source>
        <dbReference type="EMBL" id="CEG60825.1"/>
    </source>
</evidence>
<keyword evidence="10" id="KW-1185">Reference proteome</keyword>
<dbReference type="HOGENOM" id="CLU_013446_10_1_6"/>
<dbReference type="OrthoDB" id="9804785at2"/>
<accession>A0A098GFR0</accession>
<dbReference type="Proteomes" id="UP000182998">
    <property type="component" value="Unassembled WGS sequence"/>
</dbReference>
<dbReference type="KEGG" id="tmc:LMI_1520"/>
<dbReference type="NCBIfam" id="TIGR02538">
    <property type="entry name" value="type_IV_pilB"/>
    <property type="match status" value="1"/>
</dbReference>
<evidence type="ECO:0000256" key="2">
    <source>
        <dbReference type="ARBA" id="ARBA00006611"/>
    </source>
</evidence>
<comment type="subcellular location">
    <subcellularLocation>
        <location evidence="1">Cytoplasm</location>
    </subcellularLocation>
</comment>
<dbReference type="GO" id="GO:0005737">
    <property type="term" value="C:cytoplasm"/>
    <property type="evidence" value="ECO:0007669"/>
    <property type="project" value="UniProtKB-SubCell"/>
</dbReference>
<dbReference type="AlphaFoldDB" id="A0A098GFR0"/>
<dbReference type="Gene3D" id="3.30.300.160">
    <property type="entry name" value="Type II secretion system, protein E, N-terminal domain"/>
    <property type="match status" value="1"/>
</dbReference>
<dbReference type="InterPro" id="IPR027417">
    <property type="entry name" value="P-loop_NTPase"/>
</dbReference>
<evidence type="ECO:0000313" key="10">
    <source>
        <dbReference type="Proteomes" id="UP000182998"/>
    </source>
</evidence>
<dbReference type="PANTHER" id="PTHR30258:SF1">
    <property type="entry name" value="PROTEIN TRANSPORT PROTEIN HOFB HOMOLOG"/>
    <property type="match status" value="1"/>
</dbReference>
<dbReference type="PATRIC" id="fig|451.8.peg.2113"/>
<keyword evidence="5" id="KW-0067">ATP-binding</keyword>
<dbReference type="InterPro" id="IPR013374">
    <property type="entry name" value="ATPase_typ4_pilus-assembl_PilB"/>
</dbReference>
<reference evidence="9" key="2">
    <citation type="submission" date="2014-09" db="EMBL/GenBank/DDBJ databases">
        <authorList>
            <person name="Gomez-Valero L."/>
        </authorList>
    </citation>
    <scope>NUCLEOTIDE SEQUENCE [LARGE SCALE GENOMIC DNA]</scope>
    <source>
        <strain evidence="9">ATCC33218</strain>
    </source>
</reference>
<dbReference type="InterPro" id="IPR037257">
    <property type="entry name" value="T2SS_E_N_sf"/>
</dbReference>
<evidence type="ECO:0000313" key="8">
    <source>
        <dbReference type="EMBL" id="SCY14380.1"/>
    </source>
</evidence>
<evidence type="ECO:0000256" key="4">
    <source>
        <dbReference type="ARBA" id="ARBA00022741"/>
    </source>
</evidence>
<dbReference type="InterPro" id="IPR001482">
    <property type="entry name" value="T2SS/T4SS_dom"/>
</dbReference>
<keyword evidence="3" id="KW-0963">Cytoplasm</keyword>
<protein>
    <submittedName>
        <fullName evidence="8">Type IV pilus assembly protein PilB</fullName>
    </submittedName>
    <submittedName>
        <fullName evidence="7">Type IV pilus assembly protein tapB</fullName>
    </submittedName>
</protein>
<evidence type="ECO:0000256" key="1">
    <source>
        <dbReference type="ARBA" id="ARBA00004496"/>
    </source>
</evidence>
<proteinExistence type="inferred from homology"/>
<dbReference type="FunFam" id="3.40.50.300:FF:000398">
    <property type="entry name" value="Type IV pilus assembly ATPase PilB"/>
    <property type="match status" value="1"/>
</dbReference>
<dbReference type="FunFam" id="3.30.450.90:FF:000001">
    <property type="entry name" value="Type II secretion system ATPase GspE"/>
    <property type="match status" value="1"/>
</dbReference>
<dbReference type="STRING" id="451.B6N58_07975"/>
<dbReference type="Pfam" id="PF05157">
    <property type="entry name" value="MshEN"/>
    <property type="match status" value="1"/>
</dbReference>
<dbReference type="PROSITE" id="PS00662">
    <property type="entry name" value="T2SP_E"/>
    <property type="match status" value="1"/>
</dbReference>
<evidence type="ECO:0000256" key="3">
    <source>
        <dbReference type="ARBA" id="ARBA00022490"/>
    </source>
</evidence>
<dbReference type="EMBL" id="FMVN01000004">
    <property type="protein sequence ID" value="SCY14380.1"/>
    <property type="molecule type" value="Genomic_DNA"/>
</dbReference>
<dbReference type="Gene3D" id="3.30.450.90">
    <property type="match status" value="1"/>
</dbReference>
<keyword evidence="4" id="KW-0547">Nucleotide-binding</keyword>
<dbReference type="Pfam" id="PF00437">
    <property type="entry name" value="T2SSE"/>
    <property type="match status" value="1"/>
</dbReference>
<dbReference type="PANTHER" id="PTHR30258">
    <property type="entry name" value="TYPE II SECRETION SYSTEM PROTEIN GSPE-RELATED"/>
    <property type="match status" value="1"/>
</dbReference>
<reference evidence="8 10" key="3">
    <citation type="submission" date="2016-10" db="EMBL/GenBank/DDBJ databases">
        <authorList>
            <person name="Varghese N."/>
            <person name="Submissions S."/>
        </authorList>
    </citation>
    <scope>NUCLEOTIDE SEQUENCE [LARGE SCALE GENOMIC DNA]</scope>
    <source>
        <strain evidence="8 10">ATCC 33218</strain>
    </source>
</reference>
<feature type="domain" description="Bacterial type II secretion system protein E" evidence="6">
    <location>
        <begin position="388"/>
        <end position="402"/>
    </location>
</feature>
<evidence type="ECO:0000313" key="9">
    <source>
        <dbReference type="Proteomes" id="UP000032414"/>
    </source>
</evidence>
<dbReference type="GO" id="GO:0016887">
    <property type="term" value="F:ATP hydrolysis activity"/>
    <property type="evidence" value="ECO:0007669"/>
    <property type="project" value="InterPro"/>
</dbReference>
<reference evidence="7" key="1">
    <citation type="submission" date="2014-09" db="EMBL/GenBank/DDBJ databases">
        <authorList>
            <person name="GOMEZ-VALERO Laura"/>
        </authorList>
    </citation>
    <scope>NUCLEOTIDE SEQUENCE</scope>
    <source>
        <strain evidence="7">ATCC33218</strain>
    </source>
</reference>
<dbReference type="Proteomes" id="UP000032414">
    <property type="component" value="Chromosome I"/>
</dbReference>
<dbReference type="GO" id="GO:0009297">
    <property type="term" value="P:pilus assembly"/>
    <property type="evidence" value="ECO:0007669"/>
    <property type="project" value="InterPro"/>
</dbReference>
<dbReference type="InterPro" id="IPR007831">
    <property type="entry name" value="T2SS_GspE_N"/>
</dbReference>
<dbReference type="SUPFAM" id="SSF160246">
    <property type="entry name" value="EspE N-terminal domain-like"/>
    <property type="match status" value="1"/>
</dbReference>
<comment type="similarity">
    <text evidence="2">Belongs to the GSP E family.</text>
</comment>
<sequence>MEMTTITNHRLQGIAQLLTANNLISKSKIFEYQTLALANQQTLLQYLATNDLIEPPVIAQIMANYFDLPFMDLDNIDFDSIPIHLISGQLTRRHAVLPIIIRAENLILATDDPSQQSVFKEIHFQTGLPTKVVVVETDKLRKLIDRVMNKKENQHLLDYLDNSVQLENITPVNTDFAFTTHNNEAPVVNFVNQILISAINNGASDVHFEPYEQAYRIRYRQDGLLTEVTDPPRHLSNQISTRIKVLANLDISERRMPQDGQFQIKLSSHHTVDCRVSTCPTIYGEKLVVRILDADLSYFHIDSLGLNHLQKEHFLAALRKPQGLILATGPTGSGKTLSLYTALNLMNSIERNISTIEDPVEIKIPGINQVNINPKSGLTFSTALRSFLRQDPDIIMIGEIRDTETAEIAIKAAQTGHLVLSTLHANSTSETLTRLINLGIPAFNIANSCILIIAQRLARRLCDRCKTIRNDLSHRDLFGLGFHQNEKANLYQARACEHCRNGYRGRLGLFEVMPISKLIRHQILCGANSVEIQKLAQTEGMLTVYQSGLEKVRQGLTSLEELNRVIAD</sequence>
<gene>
    <name evidence="7" type="primary">tapB</name>
    <name evidence="7" type="ORF">LMI_1520</name>
    <name evidence="8" type="ORF">SAMN02982997_00942</name>
</gene>
<dbReference type="Gene3D" id="3.40.50.300">
    <property type="entry name" value="P-loop containing nucleotide triphosphate hydrolases"/>
    <property type="match status" value="1"/>
</dbReference>
<dbReference type="SUPFAM" id="SSF52540">
    <property type="entry name" value="P-loop containing nucleoside triphosphate hydrolases"/>
    <property type="match status" value="1"/>
</dbReference>
<organism evidence="7 9">
    <name type="scientific">Legionella micdadei</name>
    <name type="common">Tatlockia micdadei</name>
    <dbReference type="NCBI Taxonomy" id="451"/>
    <lineage>
        <taxon>Bacteria</taxon>
        <taxon>Pseudomonadati</taxon>
        <taxon>Pseudomonadota</taxon>
        <taxon>Gammaproteobacteria</taxon>
        <taxon>Legionellales</taxon>
        <taxon>Legionellaceae</taxon>
        <taxon>Legionella</taxon>
    </lineage>
</organism>
<dbReference type="EMBL" id="LN614830">
    <property type="protein sequence ID" value="CEG60825.1"/>
    <property type="molecule type" value="Genomic_DNA"/>
</dbReference>
<dbReference type="GO" id="GO:0005886">
    <property type="term" value="C:plasma membrane"/>
    <property type="evidence" value="ECO:0007669"/>
    <property type="project" value="TreeGrafter"/>
</dbReference>
<name>A0A098GFR0_LEGMI</name>
<dbReference type="GO" id="GO:0005524">
    <property type="term" value="F:ATP binding"/>
    <property type="evidence" value="ECO:0007669"/>
    <property type="project" value="UniProtKB-KW"/>
</dbReference>